<name>A0A481Z0R6_9VIRU</name>
<sequence length="398" mass="45533">MGVTLDHPILDKKISFDENNYLSYGSSSIQGYRSSYEDRLSCIIDKKIDSNIISSFVLLDGHGGSNSAEFCSHHLHKCIFDSEDKSTQEKDMFSDETIIKAFLKCDSDFKSFSEEKNDKSGTVCTSVLCCPYRYANYGISIICSSIGTTMCVAYDCKVDDIIVMSTSHTPDNYIEKTRIKNSGGYVEQGRVNGTFALSRAFGDYDCKKNSKFGPREQAIIAVPDIKRYDFSFDDKEITNNEIPYRFIVIGCKDIWEMGNEYVGTFIKTRLKEQDDGVYYKKRKKRLTDLYNDLNRSFSSKRDLYCGFETIEEKEGYDLDAICSELLDFGIINKDLKTNLSVIIVMFFNELKISSSHKYEDDDCIDNENERLELIKDIFNSNTQQEDNSNINDNLIVNT</sequence>
<organism evidence="2">
    <name type="scientific">Mimivirus LCMiAC02</name>
    <dbReference type="NCBI Taxonomy" id="2506609"/>
    <lineage>
        <taxon>Viruses</taxon>
        <taxon>Varidnaviria</taxon>
        <taxon>Bamfordvirae</taxon>
        <taxon>Nucleocytoviricota</taxon>
        <taxon>Megaviricetes</taxon>
        <taxon>Imitervirales</taxon>
        <taxon>Mimiviridae</taxon>
        <taxon>Klosneuvirinae</taxon>
    </lineage>
</organism>
<dbReference type="EMBL" id="MK500407">
    <property type="protein sequence ID" value="QBK89058.1"/>
    <property type="molecule type" value="Genomic_DNA"/>
</dbReference>
<accession>A0A481Z0R6</accession>
<dbReference type="InterPro" id="IPR036457">
    <property type="entry name" value="PPM-type-like_dom_sf"/>
</dbReference>
<protein>
    <submittedName>
        <fullName evidence="2">Protein phosphatase 2C</fullName>
    </submittedName>
</protein>
<dbReference type="PROSITE" id="PS51746">
    <property type="entry name" value="PPM_2"/>
    <property type="match status" value="1"/>
</dbReference>
<dbReference type="InterPro" id="IPR015655">
    <property type="entry name" value="PP2C"/>
</dbReference>
<dbReference type="PANTHER" id="PTHR13832">
    <property type="entry name" value="PROTEIN PHOSPHATASE 2C"/>
    <property type="match status" value="1"/>
</dbReference>
<dbReference type="CDD" id="cd00143">
    <property type="entry name" value="PP2Cc"/>
    <property type="match status" value="1"/>
</dbReference>
<dbReference type="GO" id="GO:0004722">
    <property type="term" value="F:protein serine/threonine phosphatase activity"/>
    <property type="evidence" value="ECO:0007669"/>
    <property type="project" value="InterPro"/>
</dbReference>
<dbReference type="InterPro" id="IPR001932">
    <property type="entry name" value="PPM-type_phosphatase-like_dom"/>
</dbReference>
<dbReference type="SUPFAM" id="SSF81606">
    <property type="entry name" value="PP2C-like"/>
    <property type="match status" value="1"/>
</dbReference>
<dbReference type="Gene3D" id="3.60.40.10">
    <property type="entry name" value="PPM-type phosphatase domain"/>
    <property type="match status" value="1"/>
</dbReference>
<dbReference type="SMART" id="SM00332">
    <property type="entry name" value="PP2Cc"/>
    <property type="match status" value="1"/>
</dbReference>
<reference evidence="2" key="1">
    <citation type="journal article" date="2019" name="MBio">
        <title>Virus Genomes from Deep Sea Sediments Expand the Ocean Megavirome and Support Independent Origins of Viral Gigantism.</title>
        <authorList>
            <person name="Backstrom D."/>
            <person name="Yutin N."/>
            <person name="Jorgensen S.L."/>
            <person name="Dharamshi J."/>
            <person name="Homa F."/>
            <person name="Zaremba-Niedwiedzka K."/>
            <person name="Spang A."/>
            <person name="Wolf Y.I."/>
            <person name="Koonin E.V."/>
            <person name="Ettema T.J."/>
        </authorList>
    </citation>
    <scope>NUCLEOTIDE SEQUENCE</scope>
</reference>
<feature type="domain" description="PPM-type phosphatase" evidence="1">
    <location>
        <begin position="23"/>
        <end position="346"/>
    </location>
</feature>
<dbReference type="Pfam" id="PF00481">
    <property type="entry name" value="PP2C"/>
    <property type="match status" value="1"/>
</dbReference>
<evidence type="ECO:0000313" key="2">
    <source>
        <dbReference type="EMBL" id="QBK89058.1"/>
    </source>
</evidence>
<evidence type="ECO:0000259" key="1">
    <source>
        <dbReference type="PROSITE" id="PS51746"/>
    </source>
</evidence>
<gene>
    <name evidence="2" type="ORF">LCMiAC02_01510</name>
</gene>
<dbReference type="PANTHER" id="PTHR13832:SF827">
    <property type="entry name" value="PROTEIN PHOSPHATASE 1L"/>
    <property type="match status" value="1"/>
</dbReference>
<proteinExistence type="predicted"/>